<reference evidence="8" key="2">
    <citation type="submission" date="2023-01" db="EMBL/GenBank/DDBJ databases">
        <authorList>
            <person name="Sun Q."/>
            <person name="Evtushenko L."/>
        </authorList>
    </citation>
    <scope>NUCLEOTIDE SEQUENCE</scope>
    <source>
        <strain evidence="8">VKM B-2347</strain>
    </source>
</reference>
<dbReference type="Pfam" id="PF04476">
    <property type="entry name" value="4HFCP_synth"/>
    <property type="match status" value="1"/>
</dbReference>
<dbReference type="InterPro" id="IPR007565">
    <property type="entry name" value="4HFCP_synth"/>
</dbReference>
<evidence type="ECO:0000256" key="3">
    <source>
        <dbReference type="ARBA" id="ARBA00023239"/>
    </source>
</evidence>
<proteinExistence type="predicted"/>
<dbReference type="Proteomes" id="UP001143372">
    <property type="component" value="Unassembled WGS sequence"/>
</dbReference>
<comment type="caution">
    <text evidence="8">The sequence shown here is derived from an EMBL/GenBank/DDBJ whole genome shotgun (WGS) entry which is preliminary data.</text>
</comment>
<dbReference type="PIRSF" id="PIRSF015957">
    <property type="entry name" value="UCP015957"/>
    <property type="match status" value="1"/>
</dbReference>
<evidence type="ECO:0000256" key="4">
    <source>
        <dbReference type="ARBA" id="ARBA00023270"/>
    </source>
</evidence>
<dbReference type="GO" id="GO:0016829">
    <property type="term" value="F:lyase activity"/>
    <property type="evidence" value="ECO:0007669"/>
    <property type="project" value="UniProtKB-KW"/>
</dbReference>
<feature type="active site" description="Schiff-base intermediate with substrate" evidence="7">
    <location>
        <position position="28"/>
    </location>
</feature>
<reference evidence="8" key="1">
    <citation type="journal article" date="2014" name="Int. J. Syst. Evol. Microbiol.">
        <title>Complete genome sequence of Corynebacterium casei LMG S-19264T (=DSM 44701T), isolated from a smear-ripened cheese.</title>
        <authorList>
            <consortium name="US DOE Joint Genome Institute (JGI-PGF)"/>
            <person name="Walter F."/>
            <person name="Albersmeier A."/>
            <person name="Kalinowski J."/>
            <person name="Ruckert C."/>
        </authorList>
    </citation>
    <scope>NUCLEOTIDE SEQUENCE</scope>
    <source>
        <strain evidence="8">VKM B-2347</strain>
    </source>
</reference>
<accession>A0A9W6J1V7</accession>
<evidence type="ECO:0000313" key="8">
    <source>
        <dbReference type="EMBL" id="GLK69152.1"/>
    </source>
</evidence>
<evidence type="ECO:0000256" key="7">
    <source>
        <dbReference type="PIRSR" id="PIRSR015957-1"/>
    </source>
</evidence>
<sequence length="232" mass="24063">MTGFLASVASLDEMEAARLGGADIVDLKEPARGALGAWSHDDLRRAVAAWTAWRGPRPLLSATIGDQPMTPGIVREAAEAVASTGVPIVKLGVFADGDPLACFAALEPLAARRRLIAVFFGDLAPDLALLEHVAAAGFHGAMLDTADKAAGGLRRHLGQPELSAFVNRARTLGLLTGLAGSLTIEDIAPLASLGPDYLGFRGALCVGGRTGRVDPAAIRNVRATLEESRRAA</sequence>
<keyword evidence="9" id="KW-1185">Reference proteome</keyword>
<name>A0A9W6J1V7_9HYPH</name>
<feature type="active site" description="Proton acceptor" evidence="7">
    <location>
        <position position="90"/>
    </location>
</feature>
<dbReference type="InterPro" id="IPR011060">
    <property type="entry name" value="RibuloseP-bd_barrel"/>
</dbReference>
<evidence type="ECO:0000256" key="5">
    <source>
        <dbReference type="ARBA" id="ARBA00032523"/>
    </source>
</evidence>
<organism evidence="8 9">
    <name type="scientific">Hansschlegelia plantiphila</name>
    <dbReference type="NCBI Taxonomy" id="374655"/>
    <lineage>
        <taxon>Bacteria</taxon>
        <taxon>Pseudomonadati</taxon>
        <taxon>Pseudomonadota</taxon>
        <taxon>Alphaproteobacteria</taxon>
        <taxon>Hyphomicrobiales</taxon>
        <taxon>Methylopilaceae</taxon>
        <taxon>Hansschlegelia</taxon>
    </lineage>
</organism>
<dbReference type="AlphaFoldDB" id="A0A9W6J1V7"/>
<keyword evidence="4" id="KW-0704">Schiff base</keyword>
<keyword evidence="3" id="KW-0456">Lyase</keyword>
<evidence type="ECO:0000313" key="9">
    <source>
        <dbReference type="Proteomes" id="UP001143372"/>
    </source>
</evidence>
<comment type="catalytic activity">
    <reaction evidence="6">
        <text>2 D-glyceraldehyde 3-phosphate = 4-(hydroxymethyl)-2-furancarboxaldehyde phosphate + phosphate + 2 H2O</text>
        <dbReference type="Rhea" id="RHEA:43536"/>
        <dbReference type="ChEBI" id="CHEBI:15377"/>
        <dbReference type="ChEBI" id="CHEBI:43474"/>
        <dbReference type="ChEBI" id="CHEBI:59776"/>
        <dbReference type="ChEBI" id="CHEBI:83407"/>
        <dbReference type="EC" id="4.2.3.153"/>
    </reaction>
</comment>
<protein>
    <recommendedName>
        <fullName evidence="2">(5-formylfuran-3-yl)methyl phosphate synthase</fullName>
        <ecNumber evidence="2">4.2.3.153</ecNumber>
    </recommendedName>
    <alternativeName>
        <fullName evidence="5">4-(hydroxymethyl)-2-furancarboxaldehyde-phosphate synthase</fullName>
    </alternativeName>
</protein>
<dbReference type="EMBL" id="BSFI01000020">
    <property type="protein sequence ID" value="GLK69152.1"/>
    <property type="molecule type" value="Genomic_DNA"/>
</dbReference>
<evidence type="ECO:0000256" key="1">
    <source>
        <dbReference type="ARBA" id="ARBA00003810"/>
    </source>
</evidence>
<comment type="function">
    <text evidence="1">Catalyzes the formation of 4-(hydroxymethyl)-2-furancarboxaldehyde phosphate (4-HFC-P) from two molecules of glyceraldehyde-3-P (GA-3-P).</text>
</comment>
<evidence type="ECO:0000256" key="6">
    <source>
        <dbReference type="ARBA" id="ARBA00047628"/>
    </source>
</evidence>
<evidence type="ECO:0000256" key="2">
    <source>
        <dbReference type="ARBA" id="ARBA00012553"/>
    </source>
</evidence>
<dbReference type="EC" id="4.2.3.153" evidence="2"/>
<dbReference type="SUPFAM" id="SSF51366">
    <property type="entry name" value="Ribulose-phoshate binding barrel"/>
    <property type="match status" value="1"/>
</dbReference>
<gene>
    <name evidence="8" type="ORF">GCM10008179_27900</name>
</gene>
<dbReference type="RefSeq" id="WP_271169382.1">
    <property type="nucleotide sequence ID" value="NZ_BSFI01000020.1"/>
</dbReference>